<evidence type="ECO:0000313" key="5">
    <source>
        <dbReference type="Proteomes" id="UP000324748"/>
    </source>
</evidence>
<evidence type="ECO:0000313" key="6">
    <source>
        <dbReference type="Proteomes" id="UP000325313"/>
    </source>
</evidence>
<dbReference type="Proteomes" id="UP000324748">
    <property type="component" value="Unassembled WGS sequence"/>
</dbReference>
<comment type="caution">
    <text evidence="3">The sequence shown here is derived from an EMBL/GenBank/DDBJ whole genome shotgun (WGS) entry which is preliminary data.</text>
</comment>
<feature type="coiled-coil region" evidence="1">
    <location>
        <begin position="282"/>
        <end position="309"/>
    </location>
</feature>
<dbReference type="EMBL" id="VSWC01000170">
    <property type="protein sequence ID" value="KAA1071777.1"/>
    <property type="molecule type" value="Genomic_DNA"/>
</dbReference>
<proteinExistence type="predicted"/>
<dbReference type="Proteomes" id="UP000325313">
    <property type="component" value="Unassembled WGS sequence"/>
</dbReference>
<accession>A0A5B0M3N4</accession>
<evidence type="ECO:0000256" key="1">
    <source>
        <dbReference type="SAM" id="Coils"/>
    </source>
</evidence>
<dbReference type="OrthoDB" id="2508272at2759"/>
<dbReference type="EMBL" id="VDEP01000174">
    <property type="protein sequence ID" value="KAA1125881.1"/>
    <property type="molecule type" value="Genomic_DNA"/>
</dbReference>
<organism evidence="3 5">
    <name type="scientific">Puccinia graminis f. sp. tritici</name>
    <dbReference type="NCBI Taxonomy" id="56615"/>
    <lineage>
        <taxon>Eukaryota</taxon>
        <taxon>Fungi</taxon>
        <taxon>Dikarya</taxon>
        <taxon>Basidiomycota</taxon>
        <taxon>Pucciniomycotina</taxon>
        <taxon>Pucciniomycetes</taxon>
        <taxon>Pucciniales</taxon>
        <taxon>Pucciniaceae</taxon>
        <taxon>Puccinia</taxon>
    </lineage>
</organism>
<dbReference type="AlphaFoldDB" id="A0A5B0M3N4"/>
<reference evidence="5 6" key="1">
    <citation type="submission" date="2019-05" db="EMBL/GenBank/DDBJ databases">
        <title>Emergence of the Ug99 lineage of the wheat stem rust pathogen through somatic hybridization.</title>
        <authorList>
            <person name="Li F."/>
            <person name="Upadhyaya N.M."/>
            <person name="Sperschneider J."/>
            <person name="Matny O."/>
            <person name="Nguyen-Phuc H."/>
            <person name="Mago R."/>
            <person name="Raley C."/>
            <person name="Miller M.E."/>
            <person name="Silverstein K.A.T."/>
            <person name="Henningsen E."/>
            <person name="Hirsch C.D."/>
            <person name="Visser B."/>
            <person name="Pretorius Z.A."/>
            <person name="Steffenson B.J."/>
            <person name="Schwessinger B."/>
            <person name="Dodds P.N."/>
            <person name="Figueroa M."/>
        </authorList>
    </citation>
    <scope>NUCLEOTIDE SEQUENCE [LARGE SCALE GENOMIC DNA]</scope>
    <source>
        <strain evidence="3">21-0</strain>
        <strain evidence="4 6">Ug99</strain>
    </source>
</reference>
<feature type="compositionally biased region" description="Polar residues" evidence="2">
    <location>
        <begin position="182"/>
        <end position="197"/>
    </location>
</feature>
<keyword evidence="1" id="KW-0175">Coiled coil</keyword>
<evidence type="ECO:0000313" key="3">
    <source>
        <dbReference type="EMBL" id="KAA1071777.1"/>
    </source>
</evidence>
<keyword evidence="5" id="KW-1185">Reference proteome</keyword>
<protein>
    <submittedName>
        <fullName evidence="3">Uncharacterized protein</fullName>
    </submittedName>
</protein>
<evidence type="ECO:0000256" key="2">
    <source>
        <dbReference type="SAM" id="MobiDB-lite"/>
    </source>
</evidence>
<sequence>MKPPAGLSKALPQFPSVLDPVALQVELVTWSQRVQWAHTQLVPHMRSYEALFQYIERTHLNEHFNIFLFGMSISDRDKLMASLLETFMHIYTLNWPIGPLDDPLPKLLIEFAMPRVLYTSLEQYYLRKQPAPFVMGDTLTGVVCPPLAHFMELDDEDKLDANGPPPTNSFERPSAKAGISQPIPNGSQERSPTSPTESELALAVQTLAPSSTSDETTNISKSTAGKLIVLMRGILDRSSAQQAWFNSQKKNDQKQLCKALLAESHRHDREVNQLLSQHHYRLKDQDLQYADATNEIKKLQSAVAQMADDLDLPHEPLNNM</sequence>
<gene>
    <name evidence="3" type="ORF">PGT21_019096</name>
    <name evidence="4" type="ORF">PGTUg99_014688</name>
</gene>
<name>A0A5B0M3N4_PUCGR</name>
<evidence type="ECO:0000313" key="4">
    <source>
        <dbReference type="EMBL" id="KAA1125881.1"/>
    </source>
</evidence>
<feature type="region of interest" description="Disordered" evidence="2">
    <location>
        <begin position="156"/>
        <end position="199"/>
    </location>
</feature>